<gene>
    <name evidence="1" type="ORF">HPB48_010643</name>
</gene>
<sequence>MAVIHPDQDVDILCNPEHVRALASHSFGDAVGKREDVRELDECYTKMRSTNTEQQEFVREVIHRQDGRGKIFELQLVRDVYS</sequence>
<evidence type="ECO:0000313" key="2">
    <source>
        <dbReference type="Proteomes" id="UP000821853"/>
    </source>
</evidence>
<comment type="caution">
    <text evidence="1">The sequence shown here is derived from an EMBL/GenBank/DDBJ whole genome shotgun (WGS) entry which is preliminary data.</text>
</comment>
<reference evidence="1 2" key="1">
    <citation type="journal article" date="2020" name="Cell">
        <title>Large-Scale Comparative Analyses of Tick Genomes Elucidate Their Genetic Diversity and Vector Capacities.</title>
        <authorList>
            <consortium name="Tick Genome and Microbiome Consortium (TIGMIC)"/>
            <person name="Jia N."/>
            <person name="Wang J."/>
            <person name="Shi W."/>
            <person name="Du L."/>
            <person name="Sun Y."/>
            <person name="Zhan W."/>
            <person name="Jiang J.F."/>
            <person name="Wang Q."/>
            <person name="Zhang B."/>
            <person name="Ji P."/>
            <person name="Bell-Sakyi L."/>
            <person name="Cui X.M."/>
            <person name="Yuan T.T."/>
            <person name="Jiang B.G."/>
            <person name="Yang W.F."/>
            <person name="Lam T.T."/>
            <person name="Chang Q.C."/>
            <person name="Ding S.J."/>
            <person name="Wang X.J."/>
            <person name="Zhu J.G."/>
            <person name="Ruan X.D."/>
            <person name="Zhao L."/>
            <person name="Wei J.T."/>
            <person name="Ye R.Z."/>
            <person name="Que T.C."/>
            <person name="Du C.H."/>
            <person name="Zhou Y.H."/>
            <person name="Cheng J.X."/>
            <person name="Dai P.F."/>
            <person name="Guo W.B."/>
            <person name="Han X.H."/>
            <person name="Huang E.J."/>
            <person name="Li L.F."/>
            <person name="Wei W."/>
            <person name="Gao Y.C."/>
            <person name="Liu J.Z."/>
            <person name="Shao H.Z."/>
            <person name="Wang X."/>
            <person name="Wang C.C."/>
            <person name="Yang T.C."/>
            <person name="Huo Q.B."/>
            <person name="Li W."/>
            <person name="Chen H.Y."/>
            <person name="Chen S.E."/>
            <person name="Zhou L.G."/>
            <person name="Ni X.B."/>
            <person name="Tian J.H."/>
            <person name="Sheng Y."/>
            <person name="Liu T."/>
            <person name="Pan Y.S."/>
            <person name="Xia L.Y."/>
            <person name="Li J."/>
            <person name="Zhao F."/>
            <person name="Cao W.C."/>
        </authorList>
    </citation>
    <scope>NUCLEOTIDE SEQUENCE [LARGE SCALE GENOMIC DNA]</scope>
    <source>
        <strain evidence="1">HaeL-2018</strain>
    </source>
</reference>
<accession>A0A9J6G0E0</accession>
<dbReference type="Proteomes" id="UP000821853">
    <property type="component" value="Chromosome 2"/>
</dbReference>
<evidence type="ECO:0000313" key="1">
    <source>
        <dbReference type="EMBL" id="KAH9368176.1"/>
    </source>
</evidence>
<keyword evidence="2" id="KW-1185">Reference proteome</keyword>
<dbReference type="VEuPathDB" id="VectorBase:HLOH_056301"/>
<dbReference type="AlphaFoldDB" id="A0A9J6G0E0"/>
<proteinExistence type="predicted"/>
<protein>
    <submittedName>
        <fullName evidence="1">Uncharacterized protein</fullName>
    </submittedName>
</protein>
<dbReference type="EMBL" id="JABSTR010000004">
    <property type="protein sequence ID" value="KAH9368176.1"/>
    <property type="molecule type" value="Genomic_DNA"/>
</dbReference>
<name>A0A9J6G0E0_HAELO</name>
<organism evidence="1 2">
    <name type="scientific">Haemaphysalis longicornis</name>
    <name type="common">Bush tick</name>
    <dbReference type="NCBI Taxonomy" id="44386"/>
    <lineage>
        <taxon>Eukaryota</taxon>
        <taxon>Metazoa</taxon>
        <taxon>Ecdysozoa</taxon>
        <taxon>Arthropoda</taxon>
        <taxon>Chelicerata</taxon>
        <taxon>Arachnida</taxon>
        <taxon>Acari</taxon>
        <taxon>Parasitiformes</taxon>
        <taxon>Ixodida</taxon>
        <taxon>Ixodoidea</taxon>
        <taxon>Ixodidae</taxon>
        <taxon>Haemaphysalinae</taxon>
        <taxon>Haemaphysalis</taxon>
    </lineage>
</organism>